<dbReference type="PANTHER" id="PTHR35910">
    <property type="entry name" value="2EXR DOMAIN-CONTAINING PROTEIN"/>
    <property type="match status" value="1"/>
</dbReference>
<keyword evidence="3" id="KW-1185">Reference proteome</keyword>
<dbReference type="InterPro" id="IPR045518">
    <property type="entry name" value="2EXR"/>
</dbReference>
<feature type="domain" description="2EXR" evidence="1">
    <location>
        <begin position="25"/>
        <end position="143"/>
    </location>
</feature>
<gene>
    <name evidence="2" type="ORF">FTOL_03832</name>
</gene>
<accession>A0AAE8SG55</accession>
<dbReference type="PANTHER" id="PTHR35910:SF1">
    <property type="entry name" value="2EXR DOMAIN-CONTAINING PROTEIN"/>
    <property type="match status" value="1"/>
</dbReference>
<reference evidence="2" key="1">
    <citation type="submission" date="2018-03" db="EMBL/GenBank/DDBJ databases">
        <authorList>
            <person name="Guldener U."/>
        </authorList>
    </citation>
    <scope>NUCLEOTIDE SEQUENCE</scope>
</reference>
<organism evidence="2 3">
    <name type="scientific">Fusarium torulosum</name>
    <dbReference type="NCBI Taxonomy" id="33205"/>
    <lineage>
        <taxon>Eukaryota</taxon>
        <taxon>Fungi</taxon>
        <taxon>Dikarya</taxon>
        <taxon>Ascomycota</taxon>
        <taxon>Pezizomycotina</taxon>
        <taxon>Sordariomycetes</taxon>
        <taxon>Hypocreomycetidae</taxon>
        <taxon>Hypocreales</taxon>
        <taxon>Nectriaceae</taxon>
        <taxon>Fusarium</taxon>
    </lineage>
</organism>
<evidence type="ECO:0000313" key="2">
    <source>
        <dbReference type="EMBL" id="SPJ74102.1"/>
    </source>
</evidence>
<proteinExistence type="predicted"/>
<evidence type="ECO:0000313" key="3">
    <source>
        <dbReference type="Proteomes" id="UP001187734"/>
    </source>
</evidence>
<dbReference type="Proteomes" id="UP001187734">
    <property type="component" value="Unassembled WGS sequence"/>
</dbReference>
<dbReference type="AlphaFoldDB" id="A0AAE8SG55"/>
<dbReference type="EMBL" id="ONZP01000115">
    <property type="protein sequence ID" value="SPJ74102.1"/>
    <property type="molecule type" value="Genomic_DNA"/>
</dbReference>
<dbReference type="Pfam" id="PF20150">
    <property type="entry name" value="2EXR"/>
    <property type="match status" value="1"/>
</dbReference>
<protein>
    <recommendedName>
        <fullName evidence="1">2EXR domain-containing protein</fullName>
    </recommendedName>
</protein>
<comment type="caution">
    <text evidence="2">The sequence shown here is derived from an EMBL/GenBank/DDBJ whole genome shotgun (WGS) entry which is preliminary data.</text>
</comment>
<evidence type="ECO:0000259" key="1">
    <source>
        <dbReference type="Pfam" id="PF20150"/>
    </source>
</evidence>
<name>A0AAE8SG55_9HYPO</name>
<sequence>MSSKPHLELFTLEPTPTDTNQLSSFTLFSKLPYEIRIAIWKSSLHVQRIIKIHVHWYMQYVANRAYNGLPVPPMERGKDDPAYYPVVQGYQVLSKLLRVTRESREAALAFYRVQVPCWLTHGLSKSDLWVPGELYYNPEYDFLHLQQNNVDIIEFMCKLKNIYDPRRIGLRNLALCGSLLGGRAQGLHTIDPSTISPESLRTFQQIINGLEEVWFVSIQRVGRQLIGYETGWPSIYKTFFERSVPITAMPPRFDRVGPDPRAIGNDLSHLHLLNPTYLYNSWRRVIERFEIEPSGIQHQFLFTFGPSRDQIYNSRDASNWLQKEDDIWTGKHKGDGPFSSLNLTKTPASETPAFKDENLELAVRPVIGFWIFPVDAFSDEYYSTTPDNEIKEVDVKGHWPDLAILRLDS</sequence>